<keyword evidence="2" id="KW-1185">Reference proteome</keyword>
<protein>
    <submittedName>
        <fullName evidence="1">Uncharacterized protein</fullName>
    </submittedName>
</protein>
<organism evidence="1 2">
    <name type="scientific">Pedobacter miscanthi</name>
    <dbReference type="NCBI Taxonomy" id="2259170"/>
    <lineage>
        <taxon>Bacteria</taxon>
        <taxon>Pseudomonadati</taxon>
        <taxon>Bacteroidota</taxon>
        <taxon>Sphingobacteriia</taxon>
        <taxon>Sphingobacteriales</taxon>
        <taxon>Sphingobacteriaceae</taxon>
        <taxon>Pedobacter</taxon>
    </lineage>
</organism>
<dbReference type="AlphaFoldDB" id="A0A366KJT1"/>
<proteinExistence type="predicted"/>
<gene>
    <name evidence="1" type="ORF">DRW42_28075</name>
</gene>
<accession>A0A366KJT1</accession>
<evidence type="ECO:0000313" key="1">
    <source>
        <dbReference type="EMBL" id="RBQ01915.1"/>
    </source>
</evidence>
<reference evidence="1 2" key="1">
    <citation type="submission" date="2018-07" db="EMBL/GenBank/DDBJ databases">
        <title>A draft genome of a endophytic bacteria, a new species of Pedobacter.</title>
        <authorList>
            <person name="Zhang Z.D."/>
            <person name="Chen Z.J."/>
        </authorList>
    </citation>
    <scope>NUCLEOTIDE SEQUENCE [LARGE SCALE GENOMIC DNA]</scope>
    <source>
        <strain evidence="1 2">RS10</strain>
    </source>
</reference>
<name>A0A366KJT1_9SPHI</name>
<dbReference type="Proteomes" id="UP000252081">
    <property type="component" value="Unassembled WGS sequence"/>
</dbReference>
<comment type="caution">
    <text evidence="1">The sequence shown here is derived from an EMBL/GenBank/DDBJ whole genome shotgun (WGS) entry which is preliminary data.</text>
</comment>
<dbReference type="EMBL" id="QNQU01000051">
    <property type="protein sequence ID" value="RBQ01915.1"/>
    <property type="molecule type" value="Genomic_DNA"/>
</dbReference>
<evidence type="ECO:0000313" key="2">
    <source>
        <dbReference type="Proteomes" id="UP000252081"/>
    </source>
</evidence>
<sequence>MVVFGCPCGPGHSLYLLFQKDAAAILDREEIVIIFSMLLISGNKYGKDLNWGKRRIRNGIGT</sequence>